<dbReference type="KEGG" id="ppel:H6H00_29660"/>
<dbReference type="Gene3D" id="1.10.10.10">
    <property type="entry name" value="Winged helix-like DNA-binding domain superfamily/Winged helix DNA-binding domain"/>
    <property type="match status" value="1"/>
</dbReference>
<dbReference type="RefSeq" id="WP_185718912.1">
    <property type="nucleotide sequence ID" value="NZ_BAAAWI010000001.1"/>
</dbReference>
<reference evidence="2 3" key="1">
    <citation type="submission" date="2020-08" db="EMBL/GenBank/DDBJ databases">
        <authorList>
            <person name="Mo P."/>
        </authorList>
    </citation>
    <scope>NUCLEOTIDE SEQUENCE [LARGE SCALE GENOMIC DNA]</scope>
    <source>
        <strain evidence="2 3">CGMCC 4.1532</strain>
    </source>
</reference>
<dbReference type="InterPro" id="IPR036388">
    <property type="entry name" value="WH-like_DNA-bd_sf"/>
</dbReference>
<evidence type="ECO:0000259" key="1">
    <source>
        <dbReference type="PROSITE" id="PS50995"/>
    </source>
</evidence>
<dbReference type="GO" id="GO:0006950">
    <property type="term" value="P:response to stress"/>
    <property type="evidence" value="ECO:0007669"/>
    <property type="project" value="TreeGrafter"/>
</dbReference>
<dbReference type="EMBL" id="CP060131">
    <property type="protein sequence ID" value="QNG52162.1"/>
    <property type="molecule type" value="Genomic_DNA"/>
</dbReference>
<dbReference type="Pfam" id="PF01047">
    <property type="entry name" value="MarR"/>
    <property type="match status" value="1"/>
</dbReference>
<dbReference type="SMART" id="SM00347">
    <property type="entry name" value="HTH_MARR"/>
    <property type="match status" value="1"/>
</dbReference>
<evidence type="ECO:0000313" key="3">
    <source>
        <dbReference type="Proteomes" id="UP000515728"/>
    </source>
</evidence>
<dbReference type="PANTHER" id="PTHR33164:SF106">
    <property type="entry name" value="TRANSCRIPTIONAL REGULATORY PROTEIN"/>
    <property type="match status" value="1"/>
</dbReference>
<gene>
    <name evidence="2" type="ORF">H6H00_29660</name>
</gene>
<dbReference type="InterPro" id="IPR039422">
    <property type="entry name" value="MarR/SlyA-like"/>
</dbReference>
<organism evidence="2 3">
    <name type="scientific">Pseudonocardia petroleophila</name>
    <dbReference type="NCBI Taxonomy" id="37331"/>
    <lineage>
        <taxon>Bacteria</taxon>
        <taxon>Bacillati</taxon>
        <taxon>Actinomycetota</taxon>
        <taxon>Actinomycetes</taxon>
        <taxon>Pseudonocardiales</taxon>
        <taxon>Pseudonocardiaceae</taxon>
        <taxon>Pseudonocardia</taxon>
    </lineage>
</organism>
<dbReference type="AlphaFoldDB" id="A0A7G7MHA1"/>
<protein>
    <submittedName>
        <fullName evidence="2">MarR family transcriptional regulator</fullName>
    </submittedName>
</protein>
<dbReference type="GO" id="GO:0003700">
    <property type="term" value="F:DNA-binding transcription factor activity"/>
    <property type="evidence" value="ECO:0007669"/>
    <property type="project" value="InterPro"/>
</dbReference>
<accession>A0A7G7MHA1</accession>
<dbReference type="InterPro" id="IPR036390">
    <property type="entry name" value="WH_DNA-bd_sf"/>
</dbReference>
<dbReference type="PROSITE" id="PS50995">
    <property type="entry name" value="HTH_MARR_2"/>
    <property type="match status" value="1"/>
</dbReference>
<dbReference type="PANTHER" id="PTHR33164">
    <property type="entry name" value="TRANSCRIPTIONAL REGULATOR, MARR FAMILY"/>
    <property type="match status" value="1"/>
</dbReference>
<dbReference type="SUPFAM" id="SSF46785">
    <property type="entry name" value="Winged helix' DNA-binding domain"/>
    <property type="match status" value="1"/>
</dbReference>
<proteinExistence type="predicted"/>
<feature type="domain" description="HTH marR-type" evidence="1">
    <location>
        <begin position="17"/>
        <end position="150"/>
    </location>
</feature>
<keyword evidence="3" id="KW-1185">Reference proteome</keyword>
<sequence length="158" mass="17286">MEIDDVEAAERRDSPELSEVSWALREVNRLTDAVNDAVTRRLGVGHNETLALDILLQSPEAMGPVELGNHLGIRSASATALVDRLESSGHVRRVRHPTDRRRLIVETTDSARRDVLAALLPLLTDVEAIAQELSADEAAVVTRYLRGVAGAMRRFSTG</sequence>
<dbReference type="PRINTS" id="PR00598">
    <property type="entry name" value="HTHMARR"/>
</dbReference>
<name>A0A7G7MHA1_9PSEU</name>
<evidence type="ECO:0000313" key="2">
    <source>
        <dbReference type="EMBL" id="QNG52162.1"/>
    </source>
</evidence>
<dbReference type="Proteomes" id="UP000515728">
    <property type="component" value="Chromosome"/>
</dbReference>
<dbReference type="InterPro" id="IPR000835">
    <property type="entry name" value="HTH_MarR-typ"/>
</dbReference>